<dbReference type="InterPro" id="IPR017871">
    <property type="entry name" value="ABC_transporter-like_CS"/>
</dbReference>
<protein>
    <submittedName>
        <fullName evidence="7">ABC transporter ATP-binding protein</fullName>
    </submittedName>
</protein>
<keyword evidence="3" id="KW-0547">Nucleotide-binding</keyword>
<comment type="caution">
    <text evidence="7">The sequence shown here is derived from an EMBL/GenBank/DDBJ whole genome shotgun (WGS) entry which is preliminary data.</text>
</comment>
<dbReference type="PROSITE" id="PS00211">
    <property type="entry name" value="ABC_TRANSPORTER_1"/>
    <property type="match status" value="1"/>
</dbReference>
<proteinExistence type="predicted"/>
<reference evidence="7 8" key="1">
    <citation type="submission" date="2023-07" db="EMBL/GenBank/DDBJ databases">
        <title>Description of novel actinomycetes strains, isolated from tidal flat sediment.</title>
        <authorList>
            <person name="Lu C."/>
        </authorList>
    </citation>
    <scope>NUCLEOTIDE SEQUENCE [LARGE SCALE GENOMIC DNA]</scope>
    <source>
        <strain evidence="7 8">SYSU T00b441</strain>
    </source>
</reference>
<feature type="domain" description="ABC transporter" evidence="6">
    <location>
        <begin position="9"/>
        <end position="234"/>
    </location>
</feature>
<dbReference type="EMBL" id="JAUQYP010000001">
    <property type="protein sequence ID" value="MDO8105758.1"/>
    <property type="molecule type" value="Genomic_DNA"/>
</dbReference>
<accession>A0ABT9D6U5</accession>
<keyword evidence="5" id="KW-0046">Antibiotic resistance</keyword>
<evidence type="ECO:0000256" key="4">
    <source>
        <dbReference type="ARBA" id="ARBA00022840"/>
    </source>
</evidence>
<keyword evidence="2" id="KW-0813">Transport</keyword>
<dbReference type="PROSITE" id="PS50893">
    <property type="entry name" value="ABC_TRANSPORTER_2"/>
    <property type="match status" value="1"/>
</dbReference>
<dbReference type="GO" id="GO:0005524">
    <property type="term" value="F:ATP binding"/>
    <property type="evidence" value="ECO:0007669"/>
    <property type="project" value="UniProtKB-KW"/>
</dbReference>
<evidence type="ECO:0000256" key="1">
    <source>
        <dbReference type="ARBA" id="ARBA00004202"/>
    </source>
</evidence>
<dbReference type="Gene3D" id="3.40.50.300">
    <property type="entry name" value="P-loop containing nucleotide triphosphate hydrolases"/>
    <property type="match status" value="1"/>
</dbReference>
<evidence type="ECO:0000313" key="7">
    <source>
        <dbReference type="EMBL" id="MDO8105758.1"/>
    </source>
</evidence>
<dbReference type="InterPro" id="IPR003439">
    <property type="entry name" value="ABC_transporter-like_ATP-bd"/>
</dbReference>
<evidence type="ECO:0000256" key="2">
    <source>
        <dbReference type="ARBA" id="ARBA00022448"/>
    </source>
</evidence>
<evidence type="ECO:0000256" key="5">
    <source>
        <dbReference type="ARBA" id="ARBA00023251"/>
    </source>
</evidence>
<dbReference type="InterPro" id="IPR003593">
    <property type="entry name" value="AAA+_ATPase"/>
</dbReference>
<evidence type="ECO:0000256" key="3">
    <source>
        <dbReference type="ARBA" id="ARBA00022741"/>
    </source>
</evidence>
<dbReference type="InterPro" id="IPR050763">
    <property type="entry name" value="ABC_transporter_ATP-binding"/>
</dbReference>
<dbReference type="Proteomes" id="UP001232536">
    <property type="component" value="Unassembled WGS sequence"/>
</dbReference>
<name>A0ABT9D6U5_9CELL</name>
<organism evidence="7 8">
    <name type="scientific">Actinotalea lenta</name>
    <dbReference type="NCBI Taxonomy" id="3064654"/>
    <lineage>
        <taxon>Bacteria</taxon>
        <taxon>Bacillati</taxon>
        <taxon>Actinomycetota</taxon>
        <taxon>Actinomycetes</taxon>
        <taxon>Micrococcales</taxon>
        <taxon>Cellulomonadaceae</taxon>
        <taxon>Actinotalea</taxon>
    </lineage>
</organism>
<dbReference type="Pfam" id="PF00005">
    <property type="entry name" value="ABC_tran"/>
    <property type="match status" value="1"/>
</dbReference>
<dbReference type="PANTHER" id="PTHR42711:SF16">
    <property type="entry name" value="ABC TRANSPORTER ATP-BINDING PROTEIN"/>
    <property type="match status" value="1"/>
</dbReference>
<dbReference type="SUPFAM" id="SSF52540">
    <property type="entry name" value="P-loop containing nucleoside triphosphate hydrolases"/>
    <property type="match status" value="1"/>
</dbReference>
<comment type="subcellular location">
    <subcellularLocation>
        <location evidence="1">Cell membrane</location>
        <topology evidence="1">Peripheral membrane protein</topology>
    </subcellularLocation>
</comment>
<sequence length="304" mass="32421">MRAAGTPDVVVHGLRKSYGTVRAVADVSFEVERGEVLGILGPNGSGKTTTVECLQGLRRPDGGDLTVLGLDPRTQVRQLRRLIGSQLQDSALPDRLRVVEAVRLFASVGEGRADVDALLADWGLAAKRSAAFGTLSGGQRQRLFIALALVNRPRLVFLDEMTTGLDPEARREAWRLIARLRELGTTVVLVTHFLDEAERLCDRLVVVRDGAVVAAGTPAELVAAHGGGVTATFTADLDDAELGALPGVTSVGRRGRAYEVRGDAAALLHLGHLLVGRGTVPTDLRVHQPTLEDAYLALVGAERR</sequence>
<evidence type="ECO:0000259" key="6">
    <source>
        <dbReference type="PROSITE" id="PS50893"/>
    </source>
</evidence>
<dbReference type="RefSeq" id="WP_304599465.1">
    <property type="nucleotide sequence ID" value="NZ_JAUQYP010000001.1"/>
</dbReference>
<gene>
    <name evidence="7" type="ORF">Q6348_00925</name>
</gene>
<keyword evidence="8" id="KW-1185">Reference proteome</keyword>
<dbReference type="PANTHER" id="PTHR42711">
    <property type="entry name" value="ABC TRANSPORTER ATP-BINDING PROTEIN"/>
    <property type="match status" value="1"/>
</dbReference>
<dbReference type="CDD" id="cd03230">
    <property type="entry name" value="ABC_DR_subfamily_A"/>
    <property type="match status" value="1"/>
</dbReference>
<keyword evidence="4 7" id="KW-0067">ATP-binding</keyword>
<dbReference type="SMART" id="SM00382">
    <property type="entry name" value="AAA"/>
    <property type="match status" value="1"/>
</dbReference>
<evidence type="ECO:0000313" key="8">
    <source>
        <dbReference type="Proteomes" id="UP001232536"/>
    </source>
</evidence>
<dbReference type="InterPro" id="IPR027417">
    <property type="entry name" value="P-loop_NTPase"/>
</dbReference>